<dbReference type="SUPFAM" id="SSF48403">
    <property type="entry name" value="Ankyrin repeat"/>
    <property type="match status" value="1"/>
</dbReference>
<keyword evidence="1" id="KW-1133">Transmembrane helix</keyword>
<keyword evidence="3" id="KW-1185">Reference proteome</keyword>
<dbReference type="InterPro" id="IPR036770">
    <property type="entry name" value="Ankyrin_rpt-contain_sf"/>
</dbReference>
<reference evidence="2 3" key="1">
    <citation type="submission" date="2024-04" db="EMBL/GenBank/DDBJ databases">
        <title>Tritrichomonas musculus Genome.</title>
        <authorList>
            <person name="Alves-Ferreira E."/>
            <person name="Grigg M."/>
            <person name="Lorenzi H."/>
            <person name="Galac M."/>
        </authorList>
    </citation>
    <scope>NUCLEOTIDE SEQUENCE [LARGE SCALE GENOMIC DNA]</scope>
    <source>
        <strain evidence="2 3">EAF2021</strain>
    </source>
</reference>
<keyword evidence="1" id="KW-0812">Transmembrane</keyword>
<dbReference type="PANTHER" id="PTHR24159">
    <property type="match status" value="1"/>
</dbReference>
<comment type="caution">
    <text evidence="2">The sequence shown here is derived from an EMBL/GenBank/DDBJ whole genome shotgun (WGS) entry which is preliminary data.</text>
</comment>
<evidence type="ECO:0000256" key="1">
    <source>
        <dbReference type="SAM" id="Phobius"/>
    </source>
</evidence>
<evidence type="ECO:0008006" key="4">
    <source>
        <dbReference type="Google" id="ProtNLM"/>
    </source>
</evidence>
<sequence>MEIEQFIQDYFQKMKSIQELLLEFLENEDSQEANFQNLIKKIDDLKIKESKYDLKILLYMISKIANYHKYLSRIEQILKAIAKEIKQSFSNLDIFNIFKDDKLILLFLLNEKIIIPDKTISNIISNGKYKVLNYHVYFQKEFKKFYSKSLLEKMENDQIYDNEQFEKKRKIGENDSYVCELIRNDSIDEFIAYVNQTNFDLSKTIDWSPFETNTFLLKGYTSLIEYAAFFGSMQIFQYLRLNGVCLTERLWLYSIHSKSSEMIHCLEENQVETYKRTFKECIEEAIKCHHNDIAQYFIENHTDSKSDFVFKCLESYNFIELFETKDNDSNFLFDLNDETKKDDLFCILSKIDCFVIVDFLLKNGNIKINQKSIHWHFFSFKYFIFQLFDDVLYCLFIFVMGYMNH</sequence>
<evidence type="ECO:0000313" key="3">
    <source>
        <dbReference type="Proteomes" id="UP001470230"/>
    </source>
</evidence>
<organism evidence="2 3">
    <name type="scientific">Tritrichomonas musculus</name>
    <dbReference type="NCBI Taxonomy" id="1915356"/>
    <lineage>
        <taxon>Eukaryota</taxon>
        <taxon>Metamonada</taxon>
        <taxon>Parabasalia</taxon>
        <taxon>Tritrichomonadida</taxon>
        <taxon>Tritrichomonadidae</taxon>
        <taxon>Tritrichomonas</taxon>
    </lineage>
</organism>
<name>A0ABR2JSM7_9EUKA</name>
<dbReference type="EMBL" id="JAPFFF010000010">
    <property type="protein sequence ID" value="KAK8880865.1"/>
    <property type="molecule type" value="Genomic_DNA"/>
</dbReference>
<gene>
    <name evidence="2" type="ORF">M9Y10_003563</name>
</gene>
<dbReference type="PANTHER" id="PTHR24159:SF5">
    <property type="entry name" value="ANK_REP_REGION DOMAIN-CONTAINING PROTEIN"/>
    <property type="match status" value="1"/>
</dbReference>
<feature type="transmembrane region" description="Helical" evidence="1">
    <location>
        <begin position="382"/>
        <end position="403"/>
    </location>
</feature>
<dbReference type="Proteomes" id="UP001470230">
    <property type="component" value="Unassembled WGS sequence"/>
</dbReference>
<accession>A0ABR2JSM7</accession>
<proteinExistence type="predicted"/>
<evidence type="ECO:0000313" key="2">
    <source>
        <dbReference type="EMBL" id="KAK8880865.1"/>
    </source>
</evidence>
<keyword evidence="1" id="KW-0472">Membrane</keyword>
<protein>
    <recommendedName>
        <fullName evidence="4">DUF3447 domain-containing protein</fullName>
    </recommendedName>
</protein>